<dbReference type="InterPro" id="IPR001611">
    <property type="entry name" value="Leu-rich_rpt"/>
</dbReference>
<gene>
    <name evidence="5" type="ORF">JZ751_025702</name>
</gene>
<feature type="transmembrane region" description="Helical" evidence="4">
    <location>
        <begin position="253"/>
        <end position="273"/>
    </location>
</feature>
<dbReference type="Proteomes" id="UP000824540">
    <property type="component" value="Unassembled WGS sequence"/>
</dbReference>
<evidence type="ECO:0000256" key="3">
    <source>
        <dbReference type="SAM" id="MobiDB-lite"/>
    </source>
</evidence>
<dbReference type="Pfam" id="PF00560">
    <property type="entry name" value="LRR_1"/>
    <property type="match status" value="1"/>
</dbReference>
<feature type="compositionally biased region" description="Basic and acidic residues" evidence="3">
    <location>
        <begin position="300"/>
        <end position="312"/>
    </location>
</feature>
<dbReference type="AlphaFoldDB" id="A0A8T2NLK4"/>
<evidence type="ECO:0000256" key="4">
    <source>
        <dbReference type="SAM" id="Phobius"/>
    </source>
</evidence>
<reference evidence="5" key="1">
    <citation type="thesis" date="2021" institute="BYU ScholarsArchive" country="Provo, UT, USA">
        <title>Applications of and Algorithms for Genome Assembly and Genomic Analyses with an Emphasis on Marine Teleosts.</title>
        <authorList>
            <person name="Pickett B.D."/>
        </authorList>
    </citation>
    <scope>NUCLEOTIDE SEQUENCE</scope>
    <source>
        <strain evidence="5">HI-2016</strain>
    </source>
</reference>
<comment type="caution">
    <text evidence="5">The sequence shown here is derived from an EMBL/GenBank/DDBJ whole genome shotgun (WGS) entry which is preliminary data.</text>
</comment>
<accession>A0A8T2NLK4</accession>
<dbReference type="Gene3D" id="3.80.10.10">
    <property type="entry name" value="Ribonuclease Inhibitor"/>
    <property type="match status" value="1"/>
</dbReference>
<dbReference type="InterPro" id="IPR003591">
    <property type="entry name" value="Leu-rich_rpt_typical-subtyp"/>
</dbReference>
<keyword evidence="6" id="KW-1185">Reference proteome</keyword>
<dbReference type="Pfam" id="PF13855">
    <property type="entry name" value="LRR_8"/>
    <property type="match status" value="1"/>
</dbReference>
<dbReference type="SMART" id="SM00369">
    <property type="entry name" value="LRR_TYP"/>
    <property type="match status" value="4"/>
</dbReference>
<keyword evidence="1" id="KW-0433">Leucine-rich repeat</keyword>
<protein>
    <recommendedName>
        <fullName evidence="7">LRRCT domain-containing protein</fullName>
    </recommendedName>
</protein>
<evidence type="ECO:0000313" key="6">
    <source>
        <dbReference type="Proteomes" id="UP000824540"/>
    </source>
</evidence>
<feature type="compositionally biased region" description="Basic and acidic residues" evidence="3">
    <location>
        <begin position="374"/>
        <end position="385"/>
    </location>
</feature>
<dbReference type="EMBL" id="JAFBMS010000066">
    <property type="protein sequence ID" value="KAG9338468.1"/>
    <property type="molecule type" value="Genomic_DNA"/>
</dbReference>
<sequence>MGYSPRQQRFQRIGSHFSLARPLPERRATGLIHLCGFLLWAMDVGVGGCKCPQATILAQSSLQDLSLNEESCCLNYSGSALGSVTWSLFSDMGTLEILDLSGCNITHILGTAATSPAGLRKLYLGRNMIRVLPEHFLRNATRLRVLDLRGNFLERLPEDFLHGSSHLSSLLLNSNRLSTLPRGLLRSTLEHLELSGNPWDCACPLVEELQGRWGNDSSWQQLAGNLTCFSPKGLAGRSVWSVQTTEVCHTPGLTALFILLPILLLLTLGLCWCCGRKRKRKEGVFRPAKWGPKTAAARHNGLERQGRTKAGDAAEASGKGGREMVLKNQLMMRPSSDLLSSSRDLYEEVEVKLGSTDSLAPPPSEELPSAPSLEAREHQESQAEEDKPDLETVSVTEVMKDSADREKAYLAQSTEYYSLVPGIDLEDSDHADCEYESVDLS</sequence>
<dbReference type="GO" id="GO:0005886">
    <property type="term" value="C:plasma membrane"/>
    <property type="evidence" value="ECO:0007669"/>
    <property type="project" value="TreeGrafter"/>
</dbReference>
<feature type="region of interest" description="Disordered" evidence="3">
    <location>
        <begin position="285"/>
        <end position="327"/>
    </location>
</feature>
<evidence type="ECO:0000313" key="5">
    <source>
        <dbReference type="EMBL" id="KAG9338468.1"/>
    </source>
</evidence>
<keyword evidence="2" id="KW-0677">Repeat</keyword>
<evidence type="ECO:0000256" key="1">
    <source>
        <dbReference type="ARBA" id="ARBA00022614"/>
    </source>
</evidence>
<proteinExistence type="predicted"/>
<dbReference type="InterPro" id="IPR050541">
    <property type="entry name" value="LRR_TM_domain-containing"/>
</dbReference>
<evidence type="ECO:0000256" key="2">
    <source>
        <dbReference type="ARBA" id="ARBA00022737"/>
    </source>
</evidence>
<name>A0A8T2NLK4_9TELE</name>
<dbReference type="PANTHER" id="PTHR24369:SF157">
    <property type="entry name" value="LRRCT DOMAIN-CONTAINING PROTEIN"/>
    <property type="match status" value="1"/>
</dbReference>
<dbReference type="InterPro" id="IPR032675">
    <property type="entry name" value="LRR_dom_sf"/>
</dbReference>
<feature type="region of interest" description="Disordered" evidence="3">
    <location>
        <begin position="353"/>
        <end position="406"/>
    </location>
</feature>
<keyword evidence="4" id="KW-0812">Transmembrane</keyword>
<keyword evidence="4" id="KW-1133">Transmembrane helix</keyword>
<organism evidence="5 6">
    <name type="scientific">Albula glossodonta</name>
    <name type="common">roundjaw bonefish</name>
    <dbReference type="NCBI Taxonomy" id="121402"/>
    <lineage>
        <taxon>Eukaryota</taxon>
        <taxon>Metazoa</taxon>
        <taxon>Chordata</taxon>
        <taxon>Craniata</taxon>
        <taxon>Vertebrata</taxon>
        <taxon>Euteleostomi</taxon>
        <taxon>Actinopterygii</taxon>
        <taxon>Neopterygii</taxon>
        <taxon>Teleostei</taxon>
        <taxon>Albuliformes</taxon>
        <taxon>Albulidae</taxon>
        <taxon>Albula</taxon>
    </lineage>
</organism>
<dbReference type="SUPFAM" id="SSF52058">
    <property type="entry name" value="L domain-like"/>
    <property type="match status" value="1"/>
</dbReference>
<evidence type="ECO:0008006" key="7">
    <source>
        <dbReference type="Google" id="ProtNLM"/>
    </source>
</evidence>
<keyword evidence="4" id="KW-0472">Membrane</keyword>
<dbReference type="OrthoDB" id="2020019at2759"/>
<dbReference type="PANTHER" id="PTHR24369">
    <property type="entry name" value="ANTIGEN BSP, PUTATIVE-RELATED"/>
    <property type="match status" value="1"/>
</dbReference>